<gene>
    <name evidence="2" type="ORF">BCF44_121211</name>
</gene>
<protein>
    <submittedName>
        <fullName evidence="2">Uncharacterized protein</fullName>
    </submittedName>
</protein>
<evidence type="ECO:0000313" key="3">
    <source>
        <dbReference type="Proteomes" id="UP000256269"/>
    </source>
</evidence>
<evidence type="ECO:0000256" key="1">
    <source>
        <dbReference type="SAM" id="Phobius"/>
    </source>
</evidence>
<comment type="caution">
    <text evidence="2">The sequence shown here is derived from an EMBL/GenBank/DDBJ whole genome shotgun (WGS) entry which is preliminary data.</text>
</comment>
<proteinExistence type="predicted"/>
<accession>A0A3E0GXT3</accession>
<name>A0A3E0GXT3_9PSEU</name>
<dbReference type="Proteomes" id="UP000256269">
    <property type="component" value="Unassembled WGS sequence"/>
</dbReference>
<keyword evidence="1" id="KW-0812">Transmembrane</keyword>
<keyword evidence="3" id="KW-1185">Reference proteome</keyword>
<dbReference type="AlphaFoldDB" id="A0A3E0GXT3"/>
<feature type="transmembrane region" description="Helical" evidence="1">
    <location>
        <begin position="57"/>
        <end position="75"/>
    </location>
</feature>
<reference evidence="2 3" key="1">
    <citation type="submission" date="2018-08" db="EMBL/GenBank/DDBJ databases">
        <title>Genomic Encyclopedia of Archaeal and Bacterial Type Strains, Phase II (KMG-II): from individual species to whole genera.</title>
        <authorList>
            <person name="Goeker M."/>
        </authorList>
    </citation>
    <scope>NUCLEOTIDE SEQUENCE [LARGE SCALE GENOMIC DNA]</scope>
    <source>
        <strain evidence="2 3">DSM 45791</strain>
    </source>
</reference>
<organism evidence="2 3">
    <name type="scientific">Kutzneria buriramensis</name>
    <dbReference type="NCBI Taxonomy" id="1045776"/>
    <lineage>
        <taxon>Bacteria</taxon>
        <taxon>Bacillati</taxon>
        <taxon>Actinomycetota</taxon>
        <taxon>Actinomycetes</taxon>
        <taxon>Pseudonocardiales</taxon>
        <taxon>Pseudonocardiaceae</taxon>
        <taxon>Kutzneria</taxon>
    </lineage>
</organism>
<evidence type="ECO:0000313" key="2">
    <source>
        <dbReference type="EMBL" id="REH32662.1"/>
    </source>
</evidence>
<keyword evidence="1" id="KW-1133">Transmembrane helix</keyword>
<dbReference type="EMBL" id="QUNO01000021">
    <property type="protein sequence ID" value="REH32662.1"/>
    <property type="molecule type" value="Genomic_DNA"/>
</dbReference>
<sequence length="84" mass="9458">MSAHTAGMATLSWSLPVLIWCLALATDLWVYVDAKARADQGDPVVVTIGAWRIDNPVTWFLCCLVLWILFLPLYLRSRQDKAPL</sequence>
<keyword evidence="1" id="KW-0472">Membrane</keyword>